<feature type="region of interest" description="Disordered" evidence="1">
    <location>
        <begin position="27"/>
        <end position="52"/>
    </location>
</feature>
<dbReference type="Pfam" id="PF14196">
    <property type="entry name" value="ATC_hydrolase"/>
    <property type="match status" value="1"/>
</dbReference>
<dbReference type="InterPro" id="IPR026002">
    <property type="entry name" value="ATC_hydrolase-like"/>
</dbReference>
<organism evidence="2 3">
    <name type="scientific">Chloropicon primus</name>
    <dbReference type="NCBI Taxonomy" id="1764295"/>
    <lineage>
        <taxon>Eukaryota</taxon>
        <taxon>Viridiplantae</taxon>
        <taxon>Chlorophyta</taxon>
        <taxon>Chloropicophyceae</taxon>
        <taxon>Chloropicales</taxon>
        <taxon>Chloropicaceae</taxon>
        <taxon>Chloropicon</taxon>
    </lineage>
</organism>
<accession>A0A5B8MEW2</accession>
<feature type="compositionally biased region" description="Basic and acidic residues" evidence="1">
    <location>
        <begin position="36"/>
        <end position="48"/>
    </location>
</feature>
<keyword evidence="3" id="KW-1185">Reference proteome</keyword>
<name>A0A5B8MEW2_9CHLO</name>
<evidence type="ECO:0000313" key="2">
    <source>
        <dbReference type="EMBL" id="QDZ18937.1"/>
    </source>
</evidence>
<dbReference type="AlphaFoldDB" id="A0A5B8MEW2"/>
<protein>
    <submittedName>
        <fullName evidence="2">Uncharacterized protein</fullName>
    </submittedName>
</protein>
<dbReference type="EMBL" id="CP031035">
    <property type="protein sequence ID" value="QDZ18937.1"/>
    <property type="molecule type" value="Genomic_DNA"/>
</dbReference>
<proteinExistence type="predicted"/>
<gene>
    <name evidence="2" type="ORF">A3770_02p14550</name>
</gene>
<evidence type="ECO:0000256" key="1">
    <source>
        <dbReference type="SAM" id="MobiDB-lite"/>
    </source>
</evidence>
<dbReference type="STRING" id="1764295.A0A5B8MEW2"/>
<reference evidence="2 3" key="1">
    <citation type="submission" date="2018-07" db="EMBL/GenBank/DDBJ databases">
        <title>The complete nuclear genome of the prasinophyte Chloropicon primus (CCMP1205).</title>
        <authorList>
            <person name="Pombert J.-F."/>
            <person name="Otis C."/>
            <person name="Turmel M."/>
            <person name="Lemieux C."/>
        </authorList>
    </citation>
    <scope>NUCLEOTIDE SEQUENCE [LARGE SCALE GENOMIC DNA]</scope>
    <source>
        <strain evidence="2 3">CCMP1205</strain>
    </source>
</reference>
<dbReference type="OrthoDB" id="512358at2759"/>
<dbReference type="Proteomes" id="UP000316726">
    <property type="component" value="Chromosome 2"/>
</dbReference>
<sequence>MFQVFGVRWCGRLGRPRQCALWQADGRGFASSSCGGEKEKEKEKDRGQGHWLSKHFPNQEEWLLKQAKEWWFKGLSGLCNELSLGENHDLIVEQVRERSAVLERENGHHIVDGRSRTHLQQACLALATNKAISPWVGDTDERLVILSRLLGKDSEAIFNPLQKVAIMLSRDKMAMISKRLKLLKLDYGQAFDMAIQEEEGECTLQVNSCFYARFFQEMGSPELTSVTCCSVDSLWFDSSVIREKARVEFSRPSSISEGDCKCVLKLVTRQTEA</sequence>
<evidence type="ECO:0000313" key="3">
    <source>
        <dbReference type="Proteomes" id="UP000316726"/>
    </source>
</evidence>